<dbReference type="FunFam" id="3.40.30.10:FF:000201">
    <property type="entry name" value="Protein disulfide isomerase-like 1-5"/>
    <property type="match status" value="1"/>
</dbReference>
<evidence type="ECO:0000256" key="9">
    <source>
        <dbReference type="ARBA" id="ARBA00023180"/>
    </source>
</evidence>
<dbReference type="EMBL" id="JBJXBP010000006">
    <property type="protein sequence ID" value="KAL3824362.1"/>
    <property type="molecule type" value="Genomic_DNA"/>
</dbReference>
<feature type="compositionally biased region" description="Polar residues" evidence="13">
    <location>
        <begin position="44"/>
        <end position="60"/>
    </location>
</feature>
<dbReference type="GO" id="GO:0003756">
    <property type="term" value="F:protein disulfide isomerase activity"/>
    <property type="evidence" value="ECO:0007669"/>
    <property type="project" value="UniProtKB-EC"/>
</dbReference>
<evidence type="ECO:0000256" key="7">
    <source>
        <dbReference type="ARBA" id="ARBA00022824"/>
    </source>
</evidence>
<evidence type="ECO:0000256" key="3">
    <source>
        <dbReference type="ARBA" id="ARBA00006347"/>
    </source>
</evidence>
<evidence type="ECO:0000256" key="6">
    <source>
        <dbReference type="ARBA" id="ARBA00022737"/>
    </source>
</evidence>
<evidence type="ECO:0000259" key="15">
    <source>
        <dbReference type="PROSITE" id="PS51352"/>
    </source>
</evidence>
<dbReference type="AlphaFoldDB" id="A0ABD3SJ79"/>
<feature type="compositionally biased region" description="Polar residues" evidence="13">
    <location>
        <begin position="9"/>
        <end position="20"/>
    </location>
</feature>
<dbReference type="PROSITE" id="PS51352">
    <property type="entry name" value="THIOREDOXIN_2"/>
    <property type="match status" value="2"/>
</dbReference>
<dbReference type="InterPro" id="IPR013766">
    <property type="entry name" value="Thioredoxin_domain"/>
</dbReference>
<evidence type="ECO:0000313" key="17">
    <source>
        <dbReference type="Proteomes" id="UP001634393"/>
    </source>
</evidence>
<dbReference type="CDD" id="cd02982">
    <property type="entry name" value="PDI_b'_family"/>
    <property type="match status" value="1"/>
</dbReference>
<feature type="transmembrane region" description="Helical" evidence="14">
    <location>
        <begin position="123"/>
        <end position="145"/>
    </location>
</feature>
<evidence type="ECO:0000256" key="8">
    <source>
        <dbReference type="ARBA" id="ARBA00023157"/>
    </source>
</evidence>
<keyword evidence="14" id="KW-0812">Transmembrane</keyword>
<dbReference type="CDD" id="cd02961">
    <property type="entry name" value="PDI_a_family"/>
    <property type="match status" value="1"/>
</dbReference>
<dbReference type="SUPFAM" id="SSF52833">
    <property type="entry name" value="Thioredoxin-like"/>
    <property type="match status" value="4"/>
</dbReference>
<feature type="transmembrane region" description="Helical" evidence="14">
    <location>
        <begin position="323"/>
        <end position="348"/>
    </location>
</feature>
<feature type="domain" description="Thioredoxin" evidence="15">
    <location>
        <begin position="721"/>
        <end position="849"/>
    </location>
</feature>
<organism evidence="16 17">
    <name type="scientific">Penstemon smallii</name>
    <dbReference type="NCBI Taxonomy" id="265156"/>
    <lineage>
        <taxon>Eukaryota</taxon>
        <taxon>Viridiplantae</taxon>
        <taxon>Streptophyta</taxon>
        <taxon>Embryophyta</taxon>
        <taxon>Tracheophyta</taxon>
        <taxon>Spermatophyta</taxon>
        <taxon>Magnoliopsida</taxon>
        <taxon>eudicotyledons</taxon>
        <taxon>Gunneridae</taxon>
        <taxon>Pentapetalae</taxon>
        <taxon>asterids</taxon>
        <taxon>lamiids</taxon>
        <taxon>Lamiales</taxon>
        <taxon>Plantaginaceae</taxon>
        <taxon>Cheloneae</taxon>
        <taxon>Penstemon</taxon>
    </lineage>
</organism>
<dbReference type="Pfam" id="PF13848">
    <property type="entry name" value="Thioredoxin_6"/>
    <property type="match status" value="1"/>
</dbReference>
<accession>A0ABD3SJ79</accession>
<proteinExistence type="inferred from homology"/>
<dbReference type="FunFam" id="3.40.30.10:FF:000204">
    <property type="entry name" value="Protein disulfide isomerase-like 1-6"/>
    <property type="match status" value="1"/>
</dbReference>
<feature type="region of interest" description="Disordered" evidence="13">
    <location>
        <begin position="1"/>
        <end position="94"/>
    </location>
</feature>
<dbReference type="Pfam" id="PF00085">
    <property type="entry name" value="Thioredoxin"/>
    <property type="match status" value="2"/>
</dbReference>
<keyword evidence="11" id="KW-0676">Redox-active center</keyword>
<evidence type="ECO:0000313" key="16">
    <source>
        <dbReference type="EMBL" id="KAL3824362.1"/>
    </source>
</evidence>
<dbReference type="Gene3D" id="3.40.30.10">
    <property type="entry name" value="Glutaredoxin"/>
    <property type="match status" value="4"/>
</dbReference>
<name>A0ABD3SJ79_9LAMI</name>
<dbReference type="FunFam" id="3.40.30.10:FF:000042">
    <property type="entry name" value="protein disulfide-isomerase A2"/>
    <property type="match status" value="1"/>
</dbReference>
<evidence type="ECO:0000256" key="4">
    <source>
        <dbReference type="ARBA" id="ARBA00012723"/>
    </source>
</evidence>
<keyword evidence="9" id="KW-0325">Glycoprotein</keyword>
<dbReference type="CDD" id="cd02981">
    <property type="entry name" value="PDI_b_family"/>
    <property type="match status" value="1"/>
</dbReference>
<evidence type="ECO:0000256" key="14">
    <source>
        <dbReference type="SAM" id="Phobius"/>
    </source>
</evidence>
<keyword evidence="8" id="KW-1015">Disulfide bond</keyword>
<evidence type="ECO:0000256" key="12">
    <source>
        <dbReference type="ARBA" id="ARBA00054003"/>
    </source>
</evidence>
<dbReference type="FunFam" id="3.40.30.10:FF:000134">
    <property type="entry name" value="Protein disulfide-isomerase"/>
    <property type="match status" value="1"/>
</dbReference>
<protein>
    <recommendedName>
        <fullName evidence="4">protein disulfide-isomerase</fullName>
        <ecNumber evidence="4">5.3.4.1</ecNumber>
    </recommendedName>
</protein>
<comment type="catalytic activity">
    <reaction evidence="1">
        <text>Catalyzes the rearrangement of -S-S- bonds in proteins.</text>
        <dbReference type="EC" id="5.3.4.1"/>
    </reaction>
</comment>
<feature type="compositionally biased region" description="Basic and acidic residues" evidence="13">
    <location>
        <begin position="34"/>
        <end position="43"/>
    </location>
</feature>
<dbReference type="EC" id="5.3.4.1" evidence="4"/>
<evidence type="ECO:0000256" key="11">
    <source>
        <dbReference type="ARBA" id="ARBA00023284"/>
    </source>
</evidence>
<keyword evidence="7" id="KW-0256">Endoplasmic reticulum</keyword>
<comment type="function">
    <text evidence="12">Acts as a protein-folding catalyst that interacts with nascent polypeptides to catalyze the formation, isomerization, and reduction or oxidation of disulfide bonds.</text>
</comment>
<dbReference type="Proteomes" id="UP001634393">
    <property type="component" value="Unassembled WGS sequence"/>
</dbReference>
<keyword evidence="14" id="KW-0472">Membrane</keyword>
<keyword evidence="5" id="KW-0732">Signal</keyword>
<evidence type="ECO:0000256" key="1">
    <source>
        <dbReference type="ARBA" id="ARBA00001182"/>
    </source>
</evidence>
<keyword evidence="14" id="KW-1133">Transmembrane helix</keyword>
<sequence length="860" mass="95697">MIHTKSESDITSLAPSSPSRSPKRQVYYVQSPSRDSHDGDKSSSMHATPNFTSPMESPSHPSFGRHSRNSSSSRFSGIFRSSSGRKGGRKTNEKGWPECNVIVEEGKFDEFDDDKAFTHRCQALMALCGFIVLFTVFCLIIWAAGRPYKAEVAVRSLTVNNLYIGSGADFTGVPMKMLNMNGSLRVTVYNPATFYGIHVSSTPVNLIYSDIVVATGQLKKYFQPRKSHHTVLVHIQGTKVPLYGAGSNLVVSDSSAVKVPLTLEFEIRSRGDVVGKLVRTKHRRRISCPLVIDSTSNNPIKFNKKDSCTIVYPKNFLLLMKMFNFLLLMLIFFLFSLILLLLLSPFIFTTVSSENDDTDDLEDIQELIALDEQEEEGENYESKDFGKQSEAEVLSKAQRIVLELNSDSTKRAIEENEYVLILGYAPWCSRSAELMPRFAEAANVLKGLGSDILLAKIDAERYPKAASTLGIKGFPTLLLFVNGSSHPYTGGFSSEEMVIWARKKTGTPVIRINSVTEANEFLKHHDMYAVGLFNKFEGSDYEEFINAAKADNEIQFLETSSTEIAKVLYPAVLDPTNSFFGLVKSEPEQYTSLDDGNLTADKILQFLDNNKFPLVTVVTELNSAKVYASSNKLQVHVFAEADDLKKLLEPLQDIAKKFKSKILFAAVDIGEDNLAKPFLTLFGLEDSEETAVVAFDYNSNSKYLLESDPTSSNIEDFCVGLVQGTLSPYYKSQAIPDNKNASILTVVGKTFDDMILSSPKNIILEVHAPWCITCETTSKQVEKLAKHFKGLNDLVFARIDASINEHPKLQVEEYPSLLFFPANDKSNPIKLSTKSSLKELAALINKNLKSREDPLAKDEL</sequence>
<comment type="subcellular location">
    <subcellularLocation>
        <location evidence="2">Endoplasmic reticulum lumen</location>
    </subcellularLocation>
</comment>
<keyword evidence="10" id="KW-0413">Isomerase</keyword>
<feature type="compositionally biased region" description="Low complexity" evidence="13">
    <location>
        <begin position="69"/>
        <end position="84"/>
    </location>
</feature>
<dbReference type="PANTHER" id="PTHR18929">
    <property type="entry name" value="PROTEIN DISULFIDE ISOMERASE"/>
    <property type="match status" value="1"/>
</dbReference>
<evidence type="ECO:0000256" key="5">
    <source>
        <dbReference type="ARBA" id="ARBA00022729"/>
    </source>
</evidence>
<dbReference type="CDD" id="cd02995">
    <property type="entry name" value="PDI_a_PDI_a'_C"/>
    <property type="match status" value="1"/>
</dbReference>
<comment type="similarity">
    <text evidence="3">Belongs to the protein disulfide isomerase family.</text>
</comment>
<keyword evidence="17" id="KW-1185">Reference proteome</keyword>
<feature type="domain" description="Thioredoxin" evidence="15">
    <location>
        <begin position="361"/>
        <end position="530"/>
    </location>
</feature>
<dbReference type="InterPro" id="IPR036249">
    <property type="entry name" value="Thioredoxin-like_sf"/>
</dbReference>
<gene>
    <name evidence="16" type="ORF">ACJIZ3_020391</name>
</gene>
<keyword evidence="6" id="KW-0677">Repeat</keyword>
<evidence type="ECO:0000256" key="10">
    <source>
        <dbReference type="ARBA" id="ARBA00023235"/>
    </source>
</evidence>
<comment type="caution">
    <text evidence="16">The sequence shown here is derived from an EMBL/GenBank/DDBJ whole genome shotgun (WGS) entry which is preliminary data.</text>
</comment>
<reference evidence="16 17" key="1">
    <citation type="submission" date="2024-12" db="EMBL/GenBank/DDBJ databases">
        <title>The unique morphological basis and parallel evolutionary history of personate flowers in Penstemon.</title>
        <authorList>
            <person name="Depatie T.H."/>
            <person name="Wessinger C.A."/>
        </authorList>
    </citation>
    <scope>NUCLEOTIDE SEQUENCE [LARGE SCALE GENOMIC DNA]</scope>
    <source>
        <strain evidence="16">WTNN_2</strain>
        <tissue evidence="16">Leaf</tissue>
    </source>
</reference>
<evidence type="ECO:0000256" key="13">
    <source>
        <dbReference type="SAM" id="MobiDB-lite"/>
    </source>
</evidence>
<dbReference type="GO" id="GO:0005788">
    <property type="term" value="C:endoplasmic reticulum lumen"/>
    <property type="evidence" value="ECO:0007669"/>
    <property type="project" value="UniProtKB-SubCell"/>
</dbReference>
<dbReference type="PANTHER" id="PTHR18929:SF189">
    <property type="entry name" value="PROTEIN DISULFIDE ISOMERASE-LIKE 1-5-RELATED"/>
    <property type="match status" value="1"/>
</dbReference>
<evidence type="ECO:0000256" key="2">
    <source>
        <dbReference type="ARBA" id="ARBA00004319"/>
    </source>
</evidence>